<dbReference type="GeneID" id="108991470"/>
<dbReference type="RefSeq" id="XP_018821301.1">
    <property type="nucleotide sequence ID" value="XM_018965756.2"/>
</dbReference>
<keyword evidence="2" id="KW-1185">Reference proteome</keyword>
<feature type="domain" description="DUF4283" evidence="1">
    <location>
        <begin position="36"/>
        <end position="115"/>
    </location>
</feature>
<evidence type="ECO:0000259" key="1">
    <source>
        <dbReference type="Pfam" id="PF14111"/>
    </source>
</evidence>
<dbReference type="Proteomes" id="UP000235220">
    <property type="component" value="Chromosome 2"/>
</dbReference>
<evidence type="ECO:0000313" key="3">
    <source>
        <dbReference type="RefSeq" id="XP_018821301.1"/>
    </source>
</evidence>
<gene>
    <name evidence="3" type="primary">LOC108991470</name>
</gene>
<evidence type="ECO:0000313" key="2">
    <source>
        <dbReference type="Proteomes" id="UP000235220"/>
    </source>
</evidence>
<sequence length="136" mass="15527">MEDLEDSWRQMKLSKEESETIELNAEESEAVTKKGQLCLIGKICTERTIRRNIIAATMAKIWKLSRPAVFQEVGANLFVIIFNTQEDKQKIEKGKPWMFDSSLFILQKFSGDFQPGCGRCEEQFERAAALAASFRA</sequence>
<reference evidence="3" key="1">
    <citation type="submission" date="2025-08" db="UniProtKB">
        <authorList>
            <consortium name="RefSeq"/>
        </authorList>
    </citation>
    <scope>IDENTIFICATION</scope>
    <source>
        <tissue evidence="3">Leaves</tissue>
    </source>
</reference>
<dbReference type="InterPro" id="IPR040256">
    <property type="entry name" value="At4g02000-like"/>
</dbReference>
<organism evidence="2 3">
    <name type="scientific">Juglans regia</name>
    <name type="common">English walnut</name>
    <dbReference type="NCBI Taxonomy" id="51240"/>
    <lineage>
        <taxon>Eukaryota</taxon>
        <taxon>Viridiplantae</taxon>
        <taxon>Streptophyta</taxon>
        <taxon>Embryophyta</taxon>
        <taxon>Tracheophyta</taxon>
        <taxon>Spermatophyta</taxon>
        <taxon>Magnoliopsida</taxon>
        <taxon>eudicotyledons</taxon>
        <taxon>Gunneridae</taxon>
        <taxon>Pentapetalae</taxon>
        <taxon>rosids</taxon>
        <taxon>fabids</taxon>
        <taxon>Fagales</taxon>
        <taxon>Juglandaceae</taxon>
        <taxon>Juglans</taxon>
    </lineage>
</organism>
<protein>
    <submittedName>
        <fullName evidence="3">Uncharacterized protein LOC108991470 isoform X1</fullName>
    </submittedName>
</protein>
<dbReference type="Gramene" id="Jr02_00700_p1">
    <property type="protein sequence ID" value="cds.Jr02_00700_p1"/>
    <property type="gene ID" value="Jr02_00700"/>
</dbReference>
<dbReference type="InterPro" id="IPR025558">
    <property type="entry name" value="DUF4283"/>
</dbReference>
<dbReference type="OrthoDB" id="1938170at2759"/>
<dbReference type="PANTHER" id="PTHR31286">
    <property type="entry name" value="GLYCINE-RICH CELL WALL STRUCTURAL PROTEIN 1.8-LIKE"/>
    <property type="match status" value="1"/>
</dbReference>
<name>A0A2I4EPI2_JUGRE</name>
<dbReference type="Pfam" id="PF14111">
    <property type="entry name" value="DUF4283"/>
    <property type="match status" value="1"/>
</dbReference>
<dbReference type="AlphaFoldDB" id="A0A2I4EPI2"/>
<accession>A0A2I4EPI2</accession>
<proteinExistence type="predicted"/>
<dbReference type="PANTHER" id="PTHR31286:SF62">
    <property type="entry name" value="ZINC FINGER, CCHC-TYPE-LIKE PROTEIN"/>
    <property type="match status" value="1"/>
</dbReference>
<dbReference type="KEGG" id="jre:108991470"/>